<dbReference type="Gene3D" id="3.10.20.90">
    <property type="entry name" value="Phosphatidylinositol 3-kinase Catalytic Subunit, Chain A, domain 1"/>
    <property type="match status" value="1"/>
</dbReference>
<proteinExistence type="predicted"/>
<name>A0A9P8QB67_WICPI</name>
<evidence type="ECO:0000313" key="4">
    <source>
        <dbReference type="EMBL" id="KAH3687812.1"/>
    </source>
</evidence>
<comment type="caution">
    <text evidence="4">The sequence shown here is derived from an EMBL/GenBank/DDBJ whole genome shotgun (WGS) entry which is preliminary data.</text>
</comment>
<feature type="domain" description="Ubiquitin-like" evidence="3">
    <location>
        <begin position="2"/>
        <end position="74"/>
    </location>
</feature>
<organism evidence="4 5">
    <name type="scientific">Wickerhamomyces pijperi</name>
    <name type="common">Yeast</name>
    <name type="synonym">Pichia pijperi</name>
    <dbReference type="NCBI Taxonomy" id="599730"/>
    <lineage>
        <taxon>Eukaryota</taxon>
        <taxon>Fungi</taxon>
        <taxon>Dikarya</taxon>
        <taxon>Ascomycota</taxon>
        <taxon>Saccharomycotina</taxon>
        <taxon>Saccharomycetes</taxon>
        <taxon>Phaffomycetales</taxon>
        <taxon>Wickerhamomycetaceae</taxon>
        <taxon>Wickerhamomyces</taxon>
    </lineage>
</organism>
<dbReference type="PANTHER" id="PTHR13042">
    <property type="entry name" value="UBIQUITIN-LIKE PROTEIN 5"/>
    <property type="match status" value="1"/>
</dbReference>
<evidence type="ECO:0000259" key="3">
    <source>
        <dbReference type="PROSITE" id="PS50053"/>
    </source>
</evidence>
<sequence>MIEVVVNDRVGKKVSVKALEDDLVSDFKKILALQIGTINAAKITLKKGNATLKDHISLGDYEIHDGTNLELYYS</sequence>
<dbReference type="PROSITE" id="PS50053">
    <property type="entry name" value="UBIQUITIN_2"/>
    <property type="match status" value="1"/>
</dbReference>
<dbReference type="Proteomes" id="UP000774326">
    <property type="component" value="Unassembled WGS sequence"/>
</dbReference>
<dbReference type="AlphaFoldDB" id="A0A9P8QB67"/>
<dbReference type="InterPro" id="IPR039732">
    <property type="entry name" value="Hub1/Ubl5"/>
</dbReference>
<gene>
    <name evidence="4" type="ORF">WICPIJ_001187</name>
</gene>
<dbReference type="OrthoDB" id="3881at2759"/>
<evidence type="ECO:0000313" key="5">
    <source>
        <dbReference type="Proteomes" id="UP000774326"/>
    </source>
</evidence>
<dbReference type="SUPFAM" id="SSF54236">
    <property type="entry name" value="Ubiquitin-like"/>
    <property type="match status" value="1"/>
</dbReference>
<accession>A0A9P8QB67</accession>
<reference evidence="4" key="1">
    <citation type="journal article" date="2021" name="Open Biol.">
        <title>Shared evolutionary footprints suggest mitochondrial oxidative damage underlies multiple complex I losses in fungi.</title>
        <authorList>
            <person name="Schikora-Tamarit M.A."/>
            <person name="Marcet-Houben M."/>
            <person name="Nosek J."/>
            <person name="Gabaldon T."/>
        </authorList>
    </citation>
    <scope>NUCLEOTIDE SEQUENCE</scope>
    <source>
        <strain evidence="4">CBS2887</strain>
    </source>
</reference>
<reference evidence="4" key="2">
    <citation type="submission" date="2021-01" db="EMBL/GenBank/DDBJ databases">
        <authorList>
            <person name="Schikora-Tamarit M.A."/>
        </authorList>
    </citation>
    <scope>NUCLEOTIDE SEQUENCE</scope>
    <source>
        <strain evidence="4">CBS2887</strain>
    </source>
</reference>
<protein>
    <recommendedName>
        <fullName evidence="1">Ubiquitin-like modifier HUB1</fullName>
    </recommendedName>
</protein>
<evidence type="ECO:0000256" key="1">
    <source>
        <dbReference type="ARBA" id="ARBA00014108"/>
    </source>
</evidence>
<evidence type="ECO:0000256" key="2">
    <source>
        <dbReference type="ARBA" id="ARBA00022786"/>
    </source>
</evidence>
<dbReference type="FunFam" id="3.10.20.90:FF:000052">
    <property type="entry name" value="Ubiquitin-like protein 5"/>
    <property type="match status" value="1"/>
</dbReference>
<dbReference type="InterPro" id="IPR000626">
    <property type="entry name" value="Ubiquitin-like_dom"/>
</dbReference>
<keyword evidence="5" id="KW-1185">Reference proteome</keyword>
<keyword evidence="2" id="KW-0833">Ubl conjugation pathway</keyword>
<dbReference type="InterPro" id="IPR029071">
    <property type="entry name" value="Ubiquitin-like_domsf"/>
</dbReference>
<dbReference type="EMBL" id="JAEUBG010000610">
    <property type="protein sequence ID" value="KAH3687812.1"/>
    <property type="molecule type" value="Genomic_DNA"/>
</dbReference>